<sequence length="196" mass="21067">MLSFTILKAAALALAAVSSAMPTTGTDDAKSPDCCAGLTAPFDGAICHPFIPAAGKKCAPIWVNDALIRRDEEAPVTPAINRRLEFFRLPTGQLICDDGKNTEKCLDRGRDAVADDCALLSSFWESRDRTGYWIINARDLAGQSWLRLVQHASCTFAVGNRNDKIGNEIRLGNLDLAAAVNNGVYSCGPLNPNIES</sequence>
<protein>
    <recommendedName>
        <fullName evidence="2">Ecp2 effector protein-like domain-containing protein</fullName>
    </recommendedName>
</protein>
<proteinExistence type="predicted"/>
<reference evidence="3" key="1">
    <citation type="journal article" date="2021" name="Nat. Commun.">
        <title>Genetic determinants of endophytism in the Arabidopsis root mycobiome.</title>
        <authorList>
            <person name="Mesny F."/>
            <person name="Miyauchi S."/>
            <person name="Thiergart T."/>
            <person name="Pickel B."/>
            <person name="Atanasova L."/>
            <person name="Karlsson M."/>
            <person name="Huettel B."/>
            <person name="Barry K.W."/>
            <person name="Haridas S."/>
            <person name="Chen C."/>
            <person name="Bauer D."/>
            <person name="Andreopoulos W."/>
            <person name="Pangilinan J."/>
            <person name="LaButti K."/>
            <person name="Riley R."/>
            <person name="Lipzen A."/>
            <person name="Clum A."/>
            <person name="Drula E."/>
            <person name="Henrissat B."/>
            <person name="Kohler A."/>
            <person name="Grigoriev I.V."/>
            <person name="Martin F.M."/>
            <person name="Hacquard S."/>
        </authorList>
    </citation>
    <scope>NUCLEOTIDE SEQUENCE</scope>
    <source>
        <strain evidence="3">MPI-CAGE-AT-0016</strain>
    </source>
</reference>
<evidence type="ECO:0000259" key="2">
    <source>
        <dbReference type="Pfam" id="PF14856"/>
    </source>
</evidence>
<dbReference type="AlphaFoldDB" id="A0A8K0TBX2"/>
<evidence type="ECO:0000313" key="4">
    <source>
        <dbReference type="Proteomes" id="UP000813385"/>
    </source>
</evidence>
<comment type="caution">
    <text evidence="3">The sequence shown here is derived from an EMBL/GenBank/DDBJ whole genome shotgun (WGS) entry which is preliminary data.</text>
</comment>
<keyword evidence="1" id="KW-0732">Signal</keyword>
<organism evidence="3 4">
    <name type="scientific">Plectosphaerella cucumerina</name>
    <dbReference type="NCBI Taxonomy" id="40658"/>
    <lineage>
        <taxon>Eukaryota</taxon>
        <taxon>Fungi</taxon>
        <taxon>Dikarya</taxon>
        <taxon>Ascomycota</taxon>
        <taxon>Pezizomycotina</taxon>
        <taxon>Sordariomycetes</taxon>
        <taxon>Hypocreomycetidae</taxon>
        <taxon>Glomerellales</taxon>
        <taxon>Plectosphaerellaceae</taxon>
        <taxon>Plectosphaerella</taxon>
    </lineage>
</organism>
<accession>A0A8K0TBX2</accession>
<dbReference type="Pfam" id="PF14856">
    <property type="entry name" value="Hce2"/>
    <property type="match status" value="1"/>
</dbReference>
<feature type="signal peptide" evidence="1">
    <location>
        <begin position="1"/>
        <end position="20"/>
    </location>
</feature>
<evidence type="ECO:0000256" key="1">
    <source>
        <dbReference type="SAM" id="SignalP"/>
    </source>
</evidence>
<gene>
    <name evidence="3" type="ORF">B0T11DRAFT_332005</name>
</gene>
<dbReference type="EMBL" id="JAGPXD010000005">
    <property type="protein sequence ID" value="KAH7354137.1"/>
    <property type="molecule type" value="Genomic_DNA"/>
</dbReference>
<keyword evidence="4" id="KW-1185">Reference proteome</keyword>
<evidence type="ECO:0000313" key="3">
    <source>
        <dbReference type="EMBL" id="KAH7354137.1"/>
    </source>
</evidence>
<feature type="domain" description="Ecp2 effector protein-like" evidence="2">
    <location>
        <begin position="110"/>
        <end position="184"/>
    </location>
</feature>
<dbReference type="Proteomes" id="UP000813385">
    <property type="component" value="Unassembled WGS sequence"/>
</dbReference>
<dbReference type="InterPro" id="IPR029226">
    <property type="entry name" value="Ecp2-like"/>
</dbReference>
<name>A0A8K0TBX2_9PEZI</name>
<feature type="chain" id="PRO_5035477570" description="Ecp2 effector protein-like domain-containing protein" evidence="1">
    <location>
        <begin position="21"/>
        <end position="196"/>
    </location>
</feature>